<dbReference type="SUPFAM" id="SSF53335">
    <property type="entry name" value="S-adenosyl-L-methionine-dependent methyltransferases"/>
    <property type="match status" value="2"/>
</dbReference>
<keyword evidence="3" id="KW-0808">Transferase</keyword>
<comment type="similarity">
    <text evidence="1">Belongs to the methyltransferase superfamily.</text>
</comment>
<protein>
    <recommendedName>
        <fullName evidence="6">Methyltransferase</fullName>
    </recommendedName>
</protein>
<dbReference type="PANTHER" id="PTHR12176:SF80">
    <property type="entry name" value="EEF1A LYSINE METHYLTRANSFERASE 4"/>
    <property type="match status" value="1"/>
</dbReference>
<evidence type="ECO:0008006" key="6">
    <source>
        <dbReference type="Google" id="ProtNLM"/>
    </source>
</evidence>
<accession>A0A1J1H1P3</accession>
<proteinExistence type="inferred from homology"/>
<reference evidence="4 5" key="1">
    <citation type="submission" date="2015-04" db="EMBL/GenBank/DDBJ databases">
        <authorList>
            <consortium name="Pathogen Informatics"/>
        </authorList>
    </citation>
    <scope>NUCLEOTIDE SEQUENCE [LARGE SCALE GENOMIC DNA]</scope>
    <source>
        <strain evidence="4 5">SGS1</strain>
    </source>
</reference>
<dbReference type="VEuPathDB" id="PlasmoDB:PRELSG_0306500"/>
<dbReference type="GeneID" id="39734673"/>
<organism evidence="4 5">
    <name type="scientific">Plasmodium relictum</name>
    <dbReference type="NCBI Taxonomy" id="85471"/>
    <lineage>
        <taxon>Eukaryota</taxon>
        <taxon>Sar</taxon>
        <taxon>Alveolata</taxon>
        <taxon>Apicomplexa</taxon>
        <taxon>Aconoidasida</taxon>
        <taxon>Haemosporida</taxon>
        <taxon>Plasmodiidae</taxon>
        <taxon>Plasmodium</taxon>
        <taxon>Plasmodium (Haemamoeba)</taxon>
    </lineage>
</organism>
<dbReference type="EMBL" id="LN835298">
    <property type="protein sequence ID" value="CRG98580.1"/>
    <property type="molecule type" value="Genomic_DNA"/>
</dbReference>
<evidence type="ECO:0000256" key="2">
    <source>
        <dbReference type="ARBA" id="ARBA00022603"/>
    </source>
</evidence>
<dbReference type="Gene3D" id="3.40.50.150">
    <property type="entry name" value="Vaccinia Virus protein VP39"/>
    <property type="match status" value="2"/>
</dbReference>
<dbReference type="AlphaFoldDB" id="A0A1J1H1P3"/>
<evidence type="ECO:0000313" key="5">
    <source>
        <dbReference type="Proteomes" id="UP000220158"/>
    </source>
</evidence>
<evidence type="ECO:0000313" key="4">
    <source>
        <dbReference type="EMBL" id="CRG98580.1"/>
    </source>
</evidence>
<gene>
    <name evidence="4" type="ORF">PRELSG_0306500</name>
</gene>
<dbReference type="RefSeq" id="XP_028531590.1">
    <property type="nucleotide sequence ID" value="XM_028680055.1"/>
</dbReference>
<evidence type="ECO:0000256" key="3">
    <source>
        <dbReference type="ARBA" id="ARBA00022679"/>
    </source>
</evidence>
<evidence type="ECO:0000256" key="1">
    <source>
        <dbReference type="ARBA" id="ARBA00008361"/>
    </source>
</evidence>
<dbReference type="KEGG" id="prel:PRELSG_0306500"/>
<name>A0A1J1H1P3_PLARL</name>
<dbReference type="InterPro" id="IPR029063">
    <property type="entry name" value="SAM-dependent_MTases_sf"/>
</dbReference>
<dbReference type="OrthoDB" id="411785at2759"/>
<dbReference type="GO" id="GO:0008168">
    <property type="term" value="F:methyltransferase activity"/>
    <property type="evidence" value="ECO:0007669"/>
    <property type="project" value="UniProtKB-KW"/>
</dbReference>
<dbReference type="PANTHER" id="PTHR12176">
    <property type="entry name" value="SAM-DEPENDENT METHYLTRANSFERASE SUPERFAMILY PROTEIN"/>
    <property type="match status" value="1"/>
</dbReference>
<dbReference type="GO" id="GO:0032259">
    <property type="term" value="P:methylation"/>
    <property type="evidence" value="ECO:0007669"/>
    <property type="project" value="UniProtKB-KW"/>
</dbReference>
<sequence length="846" mass="100805">MEILPAGYSDFRSKNYWNRFFNILDKKNFEWYGNFEDIKNIVYECIRNRYNYSNYNDEKVNLSLKSINKNCILINLGCGNSNISYEFFEDGFQNILNLDYSEVVIEKMHNKYGDKMRFINIDISNTEAFDKELENLKREKIKNKNDYKIFFDKAFLDAYLSCEENEEDVCKKNAKNYFSVIFKYLDIGDIFIIITLAQNYIIKEVVRNIYNQNIKLEIFPFLIKKNTNQFKYHPFVFAFYKSNEKNDFTAKFINLKKNINVISIWKLPQEIKQTQEHLDLHIFKKGKRITLDIFNQKINKCEYNIIIYDSNNLNIKYNTVLIVVPVGYEFHSLYSTPEGNEELAKKAQTKRLLLVMKSNFLVTENKEIEQKEDIKKKNDICQDTYTENTNFRDDNNVNLNNYIKADSSNNLKIDSNDHIKINSSDNKNIYGNTNQDKYYENNKFYSDAMLNNNTYNELYQDRNSINILLDSIKNDLKNILNDLALPNSNDFPIMILNEDIKNCKIISHEKSNYSTSIIIRDVLITDEFILENFNSNKKIKKKKKNSLNIKDDILSLMEKNKKEKEIYFKNKEIYKRQMIFSYDPLTVQSELIYTKKDGQQINFEYIESASLYHIYFCCSFFFLIDPNFVKENNFINICILGGGTNVLSNIIKDIFYDFYLSFDVIEIDETVKKFYSLFSHEVIPNEKHITNYIINDSYEYIINFNKTQFYDIIFLDINNSQNSYLKIDDCKLYITCPHIKFLNKEIIINIKNVMKDDGILVINLLTRDYNARKYIYQFFKILFSSVIVISSNKKEINEVLICSKKHITKEKIFCFKNNLMKMIKDNYDKWFLNFDLEEFIKSVKIL</sequence>
<keyword evidence="2" id="KW-0489">Methyltransferase</keyword>
<dbReference type="Proteomes" id="UP000220158">
    <property type="component" value="Chromosome 3"/>
</dbReference>
<dbReference type="InterPro" id="IPR051419">
    <property type="entry name" value="Lys/N-term_MeTrsfase_sf"/>
</dbReference>
<keyword evidence="5" id="KW-1185">Reference proteome</keyword>